<dbReference type="Pfam" id="PF03372">
    <property type="entry name" value="Exo_endo_phos"/>
    <property type="match status" value="1"/>
</dbReference>
<organism evidence="3 4">
    <name type="scientific">Pontibaca salina</name>
    <dbReference type="NCBI Taxonomy" id="2795731"/>
    <lineage>
        <taxon>Bacteria</taxon>
        <taxon>Pseudomonadati</taxon>
        <taxon>Pseudomonadota</taxon>
        <taxon>Alphaproteobacteria</taxon>
        <taxon>Rhodobacterales</taxon>
        <taxon>Roseobacteraceae</taxon>
        <taxon>Pontibaca</taxon>
    </lineage>
</organism>
<dbReference type="Proteomes" id="UP000613255">
    <property type="component" value="Unassembled WGS sequence"/>
</dbReference>
<keyword evidence="3" id="KW-0255">Endonuclease</keyword>
<keyword evidence="3" id="KW-0540">Nuclease</keyword>
<evidence type="ECO:0000256" key="1">
    <source>
        <dbReference type="SAM" id="SignalP"/>
    </source>
</evidence>
<dbReference type="RefSeq" id="WP_198684671.1">
    <property type="nucleotide sequence ID" value="NZ_JAEIJD010000001.1"/>
</dbReference>
<protein>
    <submittedName>
        <fullName evidence="3">Endonuclease/exonuclease/phosphatase family protein</fullName>
    </submittedName>
</protein>
<reference evidence="3" key="1">
    <citation type="submission" date="2020-12" db="EMBL/GenBank/DDBJ databases">
        <title>Pontibaca salina gen. nov., sp. nov., isolated from marine sediment.</title>
        <authorList>
            <person name="Bo J."/>
            <person name="Wang S."/>
            <person name="Song X."/>
            <person name="Du Z."/>
        </authorList>
    </citation>
    <scope>NUCLEOTIDE SEQUENCE</scope>
    <source>
        <strain evidence="3">S1109L</strain>
    </source>
</reference>
<feature type="signal peptide" evidence="1">
    <location>
        <begin position="1"/>
        <end position="20"/>
    </location>
</feature>
<evidence type="ECO:0000313" key="3">
    <source>
        <dbReference type="EMBL" id="MBI6628668.1"/>
    </source>
</evidence>
<keyword evidence="4" id="KW-1185">Reference proteome</keyword>
<dbReference type="Gene3D" id="3.60.10.10">
    <property type="entry name" value="Endonuclease/exonuclease/phosphatase"/>
    <property type="match status" value="1"/>
</dbReference>
<dbReference type="SUPFAM" id="SSF56219">
    <property type="entry name" value="DNase I-like"/>
    <property type="match status" value="1"/>
</dbReference>
<feature type="domain" description="Endonuclease/exonuclease/phosphatase" evidence="2">
    <location>
        <begin position="27"/>
        <end position="338"/>
    </location>
</feature>
<evidence type="ECO:0000259" key="2">
    <source>
        <dbReference type="Pfam" id="PF03372"/>
    </source>
</evidence>
<feature type="chain" id="PRO_5038033057" evidence="1">
    <location>
        <begin position="21"/>
        <end position="368"/>
    </location>
</feature>
<dbReference type="InterPro" id="IPR036691">
    <property type="entry name" value="Endo/exonu/phosph_ase_sf"/>
</dbReference>
<keyword evidence="1" id="KW-0732">Signal</keyword>
<sequence>MFALLRAMLLIALLPVPLGAQTIRVASFNAALGRDGPGLLLRDITNGKDDQIAAVVGVIAHTAPDILALQSIDWDHDGAALAALAAVLRDAGVDYPHRFTAQPNSGLASDLDLDGDGRLGGPGDAQGYGNFTGQKGMAVLSRYPIRTGEIRDLSPLLWRDLPGALLPLHADGSPFPSAAAQAVQRLSYTAHWVVPIALPGPRDLTLLTFYASPPVFDGPEKRNQRRNHDEILLWQALLDGALGPVPENVVLAGGANLDPFDSDGQRDAIRRLLADPRLKDPAPASIGAALAADQGHRGPNALDTVDWPKVGRLRVDYVLPSSDWRVRDAGVFWPAPGEPGHDIALAASRHRLVWVDLALDIDRPAPPR</sequence>
<name>A0A934HIA1_9RHOB</name>
<keyword evidence="3" id="KW-0378">Hydrolase</keyword>
<dbReference type="EMBL" id="JAEIJD010000001">
    <property type="protein sequence ID" value="MBI6628668.1"/>
    <property type="molecule type" value="Genomic_DNA"/>
</dbReference>
<evidence type="ECO:0000313" key="4">
    <source>
        <dbReference type="Proteomes" id="UP000613255"/>
    </source>
</evidence>
<comment type="caution">
    <text evidence="3">The sequence shown here is derived from an EMBL/GenBank/DDBJ whole genome shotgun (WGS) entry which is preliminary data.</text>
</comment>
<dbReference type="InterPro" id="IPR005135">
    <property type="entry name" value="Endo/exonuclease/phosphatase"/>
</dbReference>
<proteinExistence type="predicted"/>
<dbReference type="GO" id="GO:0004519">
    <property type="term" value="F:endonuclease activity"/>
    <property type="evidence" value="ECO:0007669"/>
    <property type="project" value="UniProtKB-KW"/>
</dbReference>
<gene>
    <name evidence="3" type="ORF">JAO82_02125</name>
</gene>
<dbReference type="AlphaFoldDB" id="A0A934HIA1"/>
<accession>A0A934HIA1</accession>